<organism evidence="1 2">
    <name type="scientific">Micromonospora zhanjiangensis</name>
    <dbReference type="NCBI Taxonomy" id="1522057"/>
    <lineage>
        <taxon>Bacteria</taxon>
        <taxon>Bacillati</taxon>
        <taxon>Actinomycetota</taxon>
        <taxon>Actinomycetes</taxon>
        <taxon>Micromonosporales</taxon>
        <taxon>Micromonosporaceae</taxon>
        <taxon>Micromonospora</taxon>
    </lineage>
</organism>
<gene>
    <name evidence="1" type="ORF">ACFOX0_02065</name>
</gene>
<accession>A0ABV8KFA2</accession>
<dbReference type="RefSeq" id="WP_377541649.1">
    <property type="nucleotide sequence ID" value="NZ_JBHSBN010000001.1"/>
</dbReference>
<evidence type="ECO:0000313" key="1">
    <source>
        <dbReference type="EMBL" id="MFC4104725.1"/>
    </source>
</evidence>
<dbReference type="EMBL" id="JBHSBN010000001">
    <property type="protein sequence ID" value="MFC4104725.1"/>
    <property type="molecule type" value="Genomic_DNA"/>
</dbReference>
<reference evidence="2" key="1">
    <citation type="journal article" date="2019" name="Int. J. Syst. Evol. Microbiol.">
        <title>The Global Catalogue of Microorganisms (GCM) 10K type strain sequencing project: providing services to taxonomists for standard genome sequencing and annotation.</title>
        <authorList>
            <consortium name="The Broad Institute Genomics Platform"/>
            <consortium name="The Broad Institute Genome Sequencing Center for Infectious Disease"/>
            <person name="Wu L."/>
            <person name="Ma J."/>
        </authorList>
    </citation>
    <scope>NUCLEOTIDE SEQUENCE [LARGE SCALE GENOMIC DNA]</scope>
    <source>
        <strain evidence="2">2902at01</strain>
    </source>
</reference>
<proteinExistence type="predicted"/>
<keyword evidence="2" id="KW-1185">Reference proteome</keyword>
<name>A0ABV8KFA2_9ACTN</name>
<sequence length="41" mass="4519">MSAANRQNLRYRAFCDRVPTGPLRCLLPAAHPGRCVPEPPS</sequence>
<evidence type="ECO:0000313" key="2">
    <source>
        <dbReference type="Proteomes" id="UP001595868"/>
    </source>
</evidence>
<comment type="caution">
    <text evidence="1">The sequence shown here is derived from an EMBL/GenBank/DDBJ whole genome shotgun (WGS) entry which is preliminary data.</text>
</comment>
<protein>
    <submittedName>
        <fullName evidence="1">Uncharacterized protein</fullName>
    </submittedName>
</protein>
<dbReference type="Proteomes" id="UP001595868">
    <property type="component" value="Unassembled WGS sequence"/>
</dbReference>